<evidence type="ECO:0000313" key="1">
    <source>
        <dbReference type="EMBL" id="JAH86254.1"/>
    </source>
</evidence>
<reference evidence="1" key="2">
    <citation type="journal article" date="2015" name="Fish Shellfish Immunol.">
        <title>Early steps in the European eel (Anguilla anguilla)-Vibrio vulnificus interaction in the gills: Role of the RtxA13 toxin.</title>
        <authorList>
            <person name="Callol A."/>
            <person name="Pajuelo D."/>
            <person name="Ebbesson L."/>
            <person name="Teles M."/>
            <person name="MacKenzie S."/>
            <person name="Amaro C."/>
        </authorList>
    </citation>
    <scope>NUCLEOTIDE SEQUENCE</scope>
</reference>
<protein>
    <submittedName>
        <fullName evidence="1">Uncharacterized protein</fullName>
    </submittedName>
</protein>
<dbReference type="AlphaFoldDB" id="A0A0E9W7B3"/>
<reference evidence="1" key="1">
    <citation type="submission" date="2014-11" db="EMBL/GenBank/DDBJ databases">
        <authorList>
            <person name="Amaro Gonzalez C."/>
        </authorList>
    </citation>
    <scope>NUCLEOTIDE SEQUENCE</scope>
</reference>
<organism evidence="1">
    <name type="scientific">Anguilla anguilla</name>
    <name type="common">European freshwater eel</name>
    <name type="synonym">Muraena anguilla</name>
    <dbReference type="NCBI Taxonomy" id="7936"/>
    <lineage>
        <taxon>Eukaryota</taxon>
        <taxon>Metazoa</taxon>
        <taxon>Chordata</taxon>
        <taxon>Craniata</taxon>
        <taxon>Vertebrata</taxon>
        <taxon>Euteleostomi</taxon>
        <taxon>Actinopterygii</taxon>
        <taxon>Neopterygii</taxon>
        <taxon>Teleostei</taxon>
        <taxon>Anguilliformes</taxon>
        <taxon>Anguillidae</taxon>
        <taxon>Anguilla</taxon>
    </lineage>
</organism>
<name>A0A0E9W7B3_ANGAN</name>
<accession>A0A0E9W7B3</accession>
<proteinExistence type="predicted"/>
<dbReference type="EMBL" id="GBXM01022323">
    <property type="protein sequence ID" value="JAH86254.1"/>
    <property type="molecule type" value="Transcribed_RNA"/>
</dbReference>
<sequence>MVTGGRAQDTWLQSIFTPNIFEGLIFSYLCGEFPELRPQVRSVWEMKNIEELIEGKS</sequence>